<dbReference type="AlphaFoldDB" id="A0A413VRY2"/>
<dbReference type="Pfam" id="PF20258">
    <property type="entry name" value="tRNA_Me_trans_C"/>
    <property type="match status" value="1"/>
</dbReference>
<dbReference type="InterPro" id="IPR046884">
    <property type="entry name" value="MnmA-like_central"/>
</dbReference>
<feature type="site" description="Interaction with tRNA" evidence="9">
    <location>
        <position position="336"/>
    </location>
</feature>
<feature type="binding site" evidence="9">
    <location>
        <position position="37"/>
    </location>
    <ligand>
        <name>ATP</name>
        <dbReference type="ChEBI" id="CHEBI:30616"/>
    </ligand>
</feature>
<keyword evidence="3 9" id="KW-0819">tRNA processing</keyword>
<dbReference type="GO" id="GO:0005737">
    <property type="term" value="C:cytoplasm"/>
    <property type="evidence" value="ECO:0007669"/>
    <property type="project" value="UniProtKB-SubCell"/>
</dbReference>
<comment type="caution">
    <text evidence="12">The sequence shown here is derived from an EMBL/GenBank/DDBJ whole genome shotgun (WGS) entry which is preliminary data.</text>
</comment>
<dbReference type="GO" id="GO:0103016">
    <property type="term" value="F:tRNA-uridine 2-sulfurtransferase activity"/>
    <property type="evidence" value="ECO:0007669"/>
    <property type="project" value="UniProtKB-EC"/>
</dbReference>
<dbReference type="NCBIfam" id="TIGR00420">
    <property type="entry name" value="trmU"/>
    <property type="match status" value="1"/>
</dbReference>
<dbReference type="InterPro" id="IPR046885">
    <property type="entry name" value="MnmA-like_C"/>
</dbReference>
<keyword evidence="2 9" id="KW-0808">Transferase</keyword>
<evidence type="ECO:0000256" key="5">
    <source>
        <dbReference type="ARBA" id="ARBA00022840"/>
    </source>
</evidence>
<evidence type="ECO:0000256" key="7">
    <source>
        <dbReference type="ARBA" id="ARBA00023157"/>
    </source>
</evidence>
<keyword evidence="7 9" id="KW-1015">Disulfide bond</keyword>
<dbReference type="Proteomes" id="UP000284379">
    <property type="component" value="Unassembled WGS sequence"/>
</dbReference>
<evidence type="ECO:0000256" key="3">
    <source>
        <dbReference type="ARBA" id="ARBA00022694"/>
    </source>
</evidence>
<dbReference type="InterPro" id="IPR014729">
    <property type="entry name" value="Rossmann-like_a/b/a_fold"/>
</dbReference>
<feature type="region of interest" description="Interaction with tRNA" evidence="9">
    <location>
        <begin position="142"/>
        <end position="144"/>
    </location>
</feature>
<evidence type="ECO:0000313" key="13">
    <source>
        <dbReference type="Proteomes" id="UP000284379"/>
    </source>
</evidence>
<dbReference type="EMBL" id="QSGO01000004">
    <property type="protein sequence ID" value="RHB36338.1"/>
    <property type="molecule type" value="Genomic_DNA"/>
</dbReference>
<dbReference type="EC" id="2.8.1.13" evidence="9"/>
<evidence type="ECO:0000256" key="1">
    <source>
        <dbReference type="ARBA" id="ARBA00022555"/>
    </source>
</evidence>
<dbReference type="Gene3D" id="3.40.50.620">
    <property type="entry name" value="HUPs"/>
    <property type="match status" value="1"/>
</dbReference>
<comment type="function">
    <text evidence="9">Catalyzes the 2-thiolation of uridine at the wobble position (U34) of tRNA, leading to the formation of s(2)U34.</text>
</comment>
<dbReference type="HAMAP" id="MF_00144">
    <property type="entry name" value="tRNA_thiouridyl_MnmA"/>
    <property type="match status" value="1"/>
</dbReference>
<gene>
    <name evidence="9" type="primary">mnmA</name>
    <name evidence="12" type="ORF">DW888_06775</name>
</gene>
<evidence type="ECO:0000256" key="4">
    <source>
        <dbReference type="ARBA" id="ARBA00022741"/>
    </source>
</evidence>
<comment type="caution">
    <text evidence="9">Lacks conserved residue(s) required for the propagation of feature annotation.</text>
</comment>
<feature type="domain" description="tRNA-specific 2-thiouridylase MnmA-like C-terminal" evidence="10">
    <location>
        <begin position="278"/>
        <end position="352"/>
    </location>
</feature>
<dbReference type="Gene3D" id="2.40.30.10">
    <property type="entry name" value="Translation factors"/>
    <property type="match status" value="1"/>
</dbReference>
<keyword evidence="4 9" id="KW-0547">Nucleotide-binding</keyword>
<dbReference type="Pfam" id="PF03054">
    <property type="entry name" value="tRNA_Me_trans"/>
    <property type="match status" value="1"/>
</dbReference>
<comment type="subcellular location">
    <subcellularLocation>
        <location evidence="9">Cytoplasm</location>
    </subcellularLocation>
</comment>
<dbReference type="PANTHER" id="PTHR11933">
    <property type="entry name" value="TRNA 5-METHYLAMINOMETHYL-2-THIOURIDYLATE -METHYLTRANSFERASE"/>
    <property type="match status" value="1"/>
</dbReference>
<organism evidence="12 13">
    <name type="scientific">Bacteroides nordii</name>
    <dbReference type="NCBI Taxonomy" id="291645"/>
    <lineage>
        <taxon>Bacteria</taxon>
        <taxon>Pseudomonadati</taxon>
        <taxon>Bacteroidota</taxon>
        <taxon>Bacteroidia</taxon>
        <taxon>Bacteroidales</taxon>
        <taxon>Bacteroidaceae</taxon>
        <taxon>Bacteroides</taxon>
    </lineage>
</organism>
<sequence length="356" mass="40436">MMDQKKRVLLGMSGGTDSSVAAILLQEAGYEVTGVTFRFYELNDSVEYLEDARMLAERLGIEHITYDAREVFREQIITYFIDEYLSGHTPVPCTLCNNYLKWPLLAKLADEMGIFYIATGHYVRKMLLGEKYYIVPAIDSDKDQSFFLWGLKQEILQRMLLPMGEMTKPGARALAAARGFEKAATKKDSLGVCFCPMDYRSFLKQYLGHNSAPIKVEKGKFIDEKGNFIAWHEGYPFYTIGQRRGLGIDLNRAVFVKEIHPVENTVVLSSLQGLAKTEMWLKDWNMVDESRLIGPEDIIVKIRYRKQENHCKVQITEKGLLYIHLYEPLTAIAPGQAAAFYKDGLLLGGGIIVDSK</sequence>
<evidence type="ECO:0000256" key="9">
    <source>
        <dbReference type="HAMAP-Rule" id="MF_00144"/>
    </source>
</evidence>
<evidence type="ECO:0000256" key="8">
    <source>
        <dbReference type="ARBA" id="ARBA00051542"/>
    </source>
</evidence>
<dbReference type="Gene3D" id="2.30.30.280">
    <property type="entry name" value="Adenine nucleotide alpha hydrolases-like domains"/>
    <property type="match status" value="1"/>
</dbReference>
<evidence type="ECO:0000256" key="6">
    <source>
        <dbReference type="ARBA" id="ARBA00022884"/>
    </source>
</evidence>
<dbReference type="NCBIfam" id="NF001138">
    <property type="entry name" value="PRK00143.1"/>
    <property type="match status" value="1"/>
</dbReference>
<dbReference type="Pfam" id="PF20259">
    <property type="entry name" value="tRNA_Me_trans_M"/>
    <property type="match status" value="1"/>
</dbReference>
<comment type="similarity">
    <text evidence="9">Belongs to the MnmA/TRMU family.</text>
</comment>
<feature type="domain" description="tRNA-specific 2-thiouridylase MnmA-like central" evidence="11">
    <location>
        <begin position="214"/>
        <end position="269"/>
    </location>
</feature>
<evidence type="ECO:0000259" key="11">
    <source>
        <dbReference type="Pfam" id="PF20259"/>
    </source>
</evidence>
<dbReference type="PANTHER" id="PTHR11933:SF5">
    <property type="entry name" value="MITOCHONDRIAL TRNA-SPECIFIC 2-THIOURIDYLASE 1"/>
    <property type="match status" value="1"/>
</dbReference>
<keyword evidence="1 9" id="KW-0820">tRNA-binding</keyword>
<dbReference type="SUPFAM" id="SSF52402">
    <property type="entry name" value="Adenine nucleotide alpha hydrolases-like"/>
    <property type="match status" value="1"/>
</dbReference>
<feature type="binding site" evidence="9">
    <location>
        <begin position="11"/>
        <end position="18"/>
    </location>
    <ligand>
        <name>ATP</name>
        <dbReference type="ChEBI" id="CHEBI:30616"/>
    </ligand>
</feature>
<name>A0A413VRY2_9BACE</name>
<keyword evidence="6 9" id="KW-0694">RNA-binding</keyword>
<feature type="site" description="Interaction with tRNA" evidence="9">
    <location>
        <position position="121"/>
    </location>
</feature>
<feature type="region of interest" description="Interaction with tRNA" evidence="9">
    <location>
        <begin position="303"/>
        <end position="304"/>
    </location>
</feature>
<dbReference type="GO" id="GO:0000049">
    <property type="term" value="F:tRNA binding"/>
    <property type="evidence" value="ECO:0007669"/>
    <property type="project" value="UniProtKB-KW"/>
</dbReference>
<evidence type="ECO:0000259" key="10">
    <source>
        <dbReference type="Pfam" id="PF20258"/>
    </source>
</evidence>
<feature type="active site" description="Cysteine persulfide intermediate" evidence="9">
    <location>
        <position position="193"/>
    </location>
</feature>
<keyword evidence="5 9" id="KW-0067">ATP-binding</keyword>
<protein>
    <recommendedName>
        <fullName evidence="9">tRNA-specific 2-thiouridylase MnmA</fullName>
        <ecNumber evidence="9">2.8.1.13</ecNumber>
    </recommendedName>
</protein>
<dbReference type="CDD" id="cd01998">
    <property type="entry name" value="MnmA_TRMU-like"/>
    <property type="match status" value="1"/>
</dbReference>
<evidence type="ECO:0000313" key="12">
    <source>
        <dbReference type="EMBL" id="RHB36338.1"/>
    </source>
</evidence>
<feature type="active site" description="Nucleophile" evidence="9">
    <location>
        <position position="96"/>
    </location>
</feature>
<dbReference type="GO" id="GO:0005524">
    <property type="term" value="F:ATP binding"/>
    <property type="evidence" value="ECO:0007669"/>
    <property type="project" value="UniProtKB-KW"/>
</dbReference>
<reference evidence="12 13" key="1">
    <citation type="submission" date="2018-08" db="EMBL/GenBank/DDBJ databases">
        <title>A genome reference for cultivated species of the human gut microbiota.</title>
        <authorList>
            <person name="Zou Y."/>
            <person name="Xue W."/>
            <person name="Luo G."/>
        </authorList>
    </citation>
    <scope>NUCLEOTIDE SEQUENCE [LARGE SCALE GENOMIC DNA]</scope>
    <source>
        <strain evidence="12 13">AM40-30BH</strain>
    </source>
</reference>
<dbReference type="NCBIfam" id="NF011259">
    <property type="entry name" value="PRK14665.1"/>
    <property type="match status" value="1"/>
</dbReference>
<feature type="disulfide bond" description="Alternate" evidence="9">
    <location>
        <begin position="96"/>
        <end position="193"/>
    </location>
</feature>
<dbReference type="GO" id="GO:0002143">
    <property type="term" value="P:tRNA wobble position uridine thiolation"/>
    <property type="evidence" value="ECO:0007669"/>
    <property type="project" value="TreeGrafter"/>
</dbReference>
<keyword evidence="9" id="KW-0963">Cytoplasm</keyword>
<evidence type="ECO:0000256" key="2">
    <source>
        <dbReference type="ARBA" id="ARBA00022679"/>
    </source>
</evidence>
<comment type="catalytic activity">
    <reaction evidence="8 9">
        <text>S-sulfanyl-L-cysteinyl-[protein] + uridine(34) in tRNA + AH2 + ATP = 2-thiouridine(34) in tRNA + L-cysteinyl-[protein] + A + AMP + diphosphate + H(+)</text>
        <dbReference type="Rhea" id="RHEA:47032"/>
        <dbReference type="Rhea" id="RHEA-COMP:10131"/>
        <dbReference type="Rhea" id="RHEA-COMP:11726"/>
        <dbReference type="Rhea" id="RHEA-COMP:11727"/>
        <dbReference type="Rhea" id="RHEA-COMP:11728"/>
        <dbReference type="ChEBI" id="CHEBI:13193"/>
        <dbReference type="ChEBI" id="CHEBI:15378"/>
        <dbReference type="ChEBI" id="CHEBI:17499"/>
        <dbReference type="ChEBI" id="CHEBI:29950"/>
        <dbReference type="ChEBI" id="CHEBI:30616"/>
        <dbReference type="ChEBI" id="CHEBI:33019"/>
        <dbReference type="ChEBI" id="CHEBI:61963"/>
        <dbReference type="ChEBI" id="CHEBI:65315"/>
        <dbReference type="ChEBI" id="CHEBI:87170"/>
        <dbReference type="ChEBI" id="CHEBI:456215"/>
        <dbReference type="EC" id="2.8.1.13"/>
    </reaction>
</comment>
<feature type="binding site" evidence="9">
    <location>
        <position position="120"/>
    </location>
    <ligand>
        <name>ATP</name>
        <dbReference type="ChEBI" id="CHEBI:30616"/>
    </ligand>
</feature>
<proteinExistence type="inferred from homology"/>
<accession>A0A413VRY2</accession>
<dbReference type="InterPro" id="IPR023382">
    <property type="entry name" value="MnmA-like_central_sf"/>
</dbReference>
<dbReference type="InterPro" id="IPR004506">
    <property type="entry name" value="MnmA-like"/>
</dbReference>